<comment type="caution">
    <text evidence="1">The sequence shown here is derived from an EMBL/GenBank/DDBJ whole genome shotgun (WGS) entry which is preliminary data.</text>
</comment>
<organism evidence="1 2">
    <name type="scientific">Catenulispora subtropica</name>
    <dbReference type="NCBI Taxonomy" id="450798"/>
    <lineage>
        <taxon>Bacteria</taxon>
        <taxon>Bacillati</taxon>
        <taxon>Actinomycetota</taxon>
        <taxon>Actinomycetes</taxon>
        <taxon>Catenulisporales</taxon>
        <taxon>Catenulisporaceae</taxon>
        <taxon>Catenulispora</taxon>
    </lineage>
</organism>
<reference evidence="2" key="1">
    <citation type="journal article" date="2019" name="Int. J. Syst. Evol. Microbiol.">
        <title>The Global Catalogue of Microorganisms (GCM) 10K type strain sequencing project: providing services to taxonomists for standard genome sequencing and annotation.</title>
        <authorList>
            <consortium name="The Broad Institute Genomics Platform"/>
            <consortium name="The Broad Institute Genome Sequencing Center for Infectious Disease"/>
            <person name="Wu L."/>
            <person name="Ma J."/>
        </authorList>
    </citation>
    <scope>NUCLEOTIDE SEQUENCE [LARGE SCALE GENOMIC DNA]</scope>
    <source>
        <strain evidence="2">JCM 16013</strain>
    </source>
</reference>
<dbReference type="Proteomes" id="UP001499854">
    <property type="component" value="Unassembled WGS sequence"/>
</dbReference>
<evidence type="ECO:0000313" key="1">
    <source>
        <dbReference type="EMBL" id="GAA1991663.1"/>
    </source>
</evidence>
<gene>
    <name evidence="1" type="ORF">GCM10009838_63980</name>
</gene>
<name>A0ABP5E6P3_9ACTN</name>
<proteinExistence type="predicted"/>
<accession>A0ABP5E6P3</accession>
<keyword evidence="2" id="KW-1185">Reference proteome</keyword>
<dbReference type="EMBL" id="BAAAQM010000046">
    <property type="protein sequence ID" value="GAA1991663.1"/>
    <property type="molecule type" value="Genomic_DNA"/>
</dbReference>
<sequence length="91" mass="9350">MSDPKARLAQAVVEAREAKGWSGPRLARAAGSSTATIRAFKDAGTGFRGGDCARYALEEALGWTPGSAAALLGGHEALTVPGLDRSPRPSE</sequence>
<evidence type="ECO:0000313" key="2">
    <source>
        <dbReference type="Proteomes" id="UP001499854"/>
    </source>
</evidence>
<protein>
    <submittedName>
        <fullName evidence="1">Uncharacterized protein</fullName>
    </submittedName>
</protein>